<reference evidence="11 12" key="1">
    <citation type="submission" date="2011-10" db="EMBL/GenBank/DDBJ databases">
        <authorList>
            <person name="Genoscope - CEA"/>
        </authorList>
    </citation>
    <scope>NUCLEOTIDE SEQUENCE [LARGE SCALE GENOMIC DNA]</scope>
    <source>
        <strain evidence="11 12">RCC 1105</strain>
    </source>
</reference>
<dbReference type="PROSITE" id="PS51746">
    <property type="entry name" value="PPM_2"/>
    <property type="match status" value="1"/>
</dbReference>
<dbReference type="EMBL" id="FO082277">
    <property type="protein sequence ID" value="CCO14940.1"/>
    <property type="molecule type" value="Genomic_DNA"/>
</dbReference>
<name>K8ERD0_9CHLO</name>
<dbReference type="STRING" id="41875.K8ERD0"/>
<keyword evidence="8" id="KW-0464">Manganese</keyword>
<feature type="domain" description="PPM-type phosphatase" evidence="10">
    <location>
        <begin position="41"/>
        <end position="453"/>
    </location>
</feature>
<dbReference type="KEGG" id="bpg:Bathy02g01130"/>
<evidence type="ECO:0000313" key="11">
    <source>
        <dbReference type="EMBL" id="CCO14940.1"/>
    </source>
</evidence>
<dbReference type="InterPro" id="IPR015655">
    <property type="entry name" value="PP2C"/>
</dbReference>
<dbReference type="InterPro" id="IPR036457">
    <property type="entry name" value="PPM-type-like_dom_sf"/>
</dbReference>
<dbReference type="GeneID" id="19017227"/>
<comment type="similarity">
    <text evidence="2">Belongs to the PP2C family.</text>
</comment>
<dbReference type="AlphaFoldDB" id="K8ERD0"/>
<evidence type="ECO:0000256" key="5">
    <source>
        <dbReference type="ARBA" id="ARBA00022801"/>
    </source>
</evidence>
<dbReference type="GO" id="GO:0004722">
    <property type="term" value="F:protein serine/threonine phosphatase activity"/>
    <property type="evidence" value="ECO:0007669"/>
    <property type="project" value="UniProtKB-EC"/>
</dbReference>
<evidence type="ECO:0000256" key="9">
    <source>
        <dbReference type="SAM" id="MobiDB-lite"/>
    </source>
</evidence>
<evidence type="ECO:0000259" key="10">
    <source>
        <dbReference type="PROSITE" id="PS51746"/>
    </source>
</evidence>
<evidence type="ECO:0000256" key="7">
    <source>
        <dbReference type="ARBA" id="ARBA00022912"/>
    </source>
</evidence>
<keyword evidence="7" id="KW-0904">Protein phosphatase</keyword>
<accession>K8ERD0</accession>
<keyword evidence="6" id="KW-0460">Magnesium</keyword>
<evidence type="ECO:0000256" key="6">
    <source>
        <dbReference type="ARBA" id="ARBA00022842"/>
    </source>
</evidence>
<dbReference type="Pfam" id="PF00481">
    <property type="entry name" value="PP2C"/>
    <property type="match status" value="2"/>
</dbReference>
<keyword evidence="4" id="KW-0479">Metal-binding</keyword>
<dbReference type="Gene3D" id="3.60.40.10">
    <property type="entry name" value="PPM-type phosphatase domain"/>
    <property type="match status" value="2"/>
</dbReference>
<keyword evidence="12" id="KW-1185">Reference proteome</keyword>
<dbReference type="PANTHER" id="PTHR13832:SF803">
    <property type="entry name" value="PROTEIN PHOSPHATASE 1G"/>
    <property type="match status" value="1"/>
</dbReference>
<dbReference type="SMART" id="SM00332">
    <property type="entry name" value="PP2Cc"/>
    <property type="match status" value="1"/>
</dbReference>
<dbReference type="EC" id="3.1.3.16" evidence="3"/>
<evidence type="ECO:0000256" key="4">
    <source>
        <dbReference type="ARBA" id="ARBA00022723"/>
    </source>
</evidence>
<sequence length="478" mass="51787">MAPKPDLAAFGDFSQVGHVAPALGAKLEYAISMIPCKKNEDYAYCHLSKIEGVCDGCFLLFDSHCGKDAGARCAKKFLVYLNEIFWSMVENQQYVDDRANAPVSETTGFSAFLDEAVERACAKLDEEIKKKTTSGTTLCVCFVRFGEKKIFLKFAHVGDSRAIVKNAKGECVFATKDHKPNSPEEQERIRGHYDSLHGSESYARFQDLEHVMHSPSSSRATSRGGSLRGGKTTGEGGKGRQPPSPLTPRSSGEEEEQQQQQQRGSEDSNDNDDHSLMDNIPANVNVILGSKLSQLAVASSGGDVSNTRNGANAAANVDENAKNPNKYQVADKRISFIGQFVSDDASGSKLSEIRLFSPSGASYGMSRSIGDRNSPRSMIPVPEFSNLSFDYDTFAMVIIASDGLWDTRTNEQAALLSGTDVQKGSKKLCMLSWDDRAYSGKAMDDISVIAFSLNADAMKKNTGSSGSKSPEDGCCVIQ</sequence>
<feature type="compositionally biased region" description="Gly residues" evidence="9">
    <location>
        <begin position="226"/>
        <end position="236"/>
    </location>
</feature>
<proteinExistence type="inferred from homology"/>
<gene>
    <name evidence="11" type="ORF">Bathy02g01130</name>
</gene>
<dbReference type="GO" id="GO:0046872">
    <property type="term" value="F:metal ion binding"/>
    <property type="evidence" value="ECO:0007669"/>
    <property type="project" value="UniProtKB-KW"/>
</dbReference>
<dbReference type="Proteomes" id="UP000198341">
    <property type="component" value="Chromosome 2"/>
</dbReference>
<dbReference type="PANTHER" id="PTHR13832">
    <property type="entry name" value="PROTEIN PHOSPHATASE 2C"/>
    <property type="match status" value="1"/>
</dbReference>
<dbReference type="RefSeq" id="XP_007514700.1">
    <property type="nucleotide sequence ID" value="XM_007514638.1"/>
</dbReference>
<evidence type="ECO:0000256" key="1">
    <source>
        <dbReference type="ARBA" id="ARBA00001936"/>
    </source>
</evidence>
<dbReference type="CDD" id="cd00143">
    <property type="entry name" value="PP2Cc"/>
    <property type="match status" value="1"/>
</dbReference>
<evidence type="ECO:0000313" key="12">
    <source>
        <dbReference type="Proteomes" id="UP000198341"/>
    </source>
</evidence>
<keyword evidence="5" id="KW-0378">Hydrolase</keyword>
<evidence type="ECO:0000256" key="3">
    <source>
        <dbReference type="ARBA" id="ARBA00013081"/>
    </source>
</evidence>
<protein>
    <recommendedName>
        <fullName evidence="3">protein-serine/threonine phosphatase</fullName>
        <ecNumber evidence="3">3.1.3.16</ecNumber>
    </recommendedName>
</protein>
<dbReference type="InterPro" id="IPR001932">
    <property type="entry name" value="PPM-type_phosphatase-like_dom"/>
</dbReference>
<organism evidence="11 12">
    <name type="scientific">Bathycoccus prasinos</name>
    <dbReference type="NCBI Taxonomy" id="41875"/>
    <lineage>
        <taxon>Eukaryota</taxon>
        <taxon>Viridiplantae</taxon>
        <taxon>Chlorophyta</taxon>
        <taxon>Mamiellophyceae</taxon>
        <taxon>Mamiellales</taxon>
        <taxon>Bathycoccaceae</taxon>
        <taxon>Bathycoccus</taxon>
    </lineage>
</organism>
<dbReference type="OrthoDB" id="10264738at2759"/>
<comment type="cofactor">
    <cofactor evidence="1">
        <name>Mn(2+)</name>
        <dbReference type="ChEBI" id="CHEBI:29035"/>
    </cofactor>
</comment>
<feature type="region of interest" description="Disordered" evidence="9">
    <location>
        <begin position="211"/>
        <end position="278"/>
    </location>
</feature>
<evidence type="ECO:0000256" key="2">
    <source>
        <dbReference type="ARBA" id="ARBA00006702"/>
    </source>
</evidence>
<dbReference type="SUPFAM" id="SSF81606">
    <property type="entry name" value="PP2C-like"/>
    <property type="match status" value="1"/>
</dbReference>
<evidence type="ECO:0000256" key="8">
    <source>
        <dbReference type="ARBA" id="ARBA00023211"/>
    </source>
</evidence>